<dbReference type="Proteomes" id="UP000288805">
    <property type="component" value="Unassembled WGS sequence"/>
</dbReference>
<gene>
    <name evidence="1" type="ORF">CK203_091692</name>
</gene>
<organism evidence="1 2">
    <name type="scientific">Vitis vinifera</name>
    <name type="common">Grape</name>
    <dbReference type="NCBI Taxonomy" id="29760"/>
    <lineage>
        <taxon>Eukaryota</taxon>
        <taxon>Viridiplantae</taxon>
        <taxon>Streptophyta</taxon>
        <taxon>Embryophyta</taxon>
        <taxon>Tracheophyta</taxon>
        <taxon>Spermatophyta</taxon>
        <taxon>Magnoliopsida</taxon>
        <taxon>eudicotyledons</taxon>
        <taxon>Gunneridae</taxon>
        <taxon>Pentapetalae</taxon>
        <taxon>rosids</taxon>
        <taxon>Vitales</taxon>
        <taxon>Vitaceae</taxon>
        <taxon>Viteae</taxon>
        <taxon>Vitis</taxon>
    </lineage>
</organism>
<dbReference type="EMBL" id="QGNW01001066">
    <property type="protein sequence ID" value="RVW57151.1"/>
    <property type="molecule type" value="Genomic_DNA"/>
</dbReference>
<sequence>MGRRRRSRRANGAFEEAIKGVLERAFQKDVEEMDEEGEPCWHSSSLAKFSRYLGMLMESFEDETLFLLKRMKERKLQK</sequence>
<evidence type="ECO:0000313" key="1">
    <source>
        <dbReference type="EMBL" id="RVW57151.1"/>
    </source>
</evidence>
<dbReference type="AlphaFoldDB" id="A0A438FB28"/>
<accession>A0A438FB28</accession>
<proteinExistence type="predicted"/>
<evidence type="ECO:0000313" key="2">
    <source>
        <dbReference type="Proteomes" id="UP000288805"/>
    </source>
</evidence>
<name>A0A438FB28_VITVI</name>
<comment type="caution">
    <text evidence="1">The sequence shown here is derived from an EMBL/GenBank/DDBJ whole genome shotgun (WGS) entry which is preliminary data.</text>
</comment>
<protein>
    <submittedName>
        <fullName evidence="1">Uncharacterized protein</fullName>
    </submittedName>
</protein>
<reference evidence="1 2" key="1">
    <citation type="journal article" date="2018" name="PLoS Genet.">
        <title>Population sequencing reveals clonal diversity and ancestral inbreeding in the grapevine cultivar Chardonnay.</title>
        <authorList>
            <person name="Roach M.J."/>
            <person name="Johnson D.L."/>
            <person name="Bohlmann J."/>
            <person name="van Vuuren H.J."/>
            <person name="Jones S.J."/>
            <person name="Pretorius I.S."/>
            <person name="Schmidt S.A."/>
            <person name="Borneman A.R."/>
        </authorList>
    </citation>
    <scope>NUCLEOTIDE SEQUENCE [LARGE SCALE GENOMIC DNA]</scope>
    <source>
        <strain evidence="2">cv. Chardonnay</strain>
        <tissue evidence="1">Leaf</tissue>
    </source>
</reference>